<dbReference type="Pfam" id="PF13060">
    <property type="entry name" value="DUF3921"/>
    <property type="match status" value="1"/>
</dbReference>
<sequence length="68" mass="8061">MTYNQIDFERIHHALENSYELLQKQNDVATNTLSELEKAKQEYKSAWSFATSIDERYISYTTPNIEEL</sequence>
<organism evidence="2 3">
    <name type="scientific">Priestia iocasae</name>
    <dbReference type="NCBI Taxonomy" id="2291674"/>
    <lineage>
        <taxon>Bacteria</taxon>
        <taxon>Bacillati</taxon>
        <taxon>Bacillota</taxon>
        <taxon>Bacilli</taxon>
        <taxon>Bacillales</taxon>
        <taxon>Bacillaceae</taxon>
        <taxon>Priestia</taxon>
    </lineage>
</organism>
<dbReference type="RefSeq" id="WP_205186878.1">
    <property type="nucleotide sequence ID" value="NZ_JAFBFC010000003.1"/>
</dbReference>
<dbReference type="EMBL" id="JAFBFC010000003">
    <property type="protein sequence ID" value="MBM7703268.1"/>
    <property type="molecule type" value="Genomic_DNA"/>
</dbReference>
<feature type="coiled-coil region" evidence="1">
    <location>
        <begin position="19"/>
        <end position="46"/>
    </location>
</feature>
<comment type="caution">
    <text evidence="2">The sequence shown here is derived from an EMBL/GenBank/DDBJ whole genome shotgun (WGS) entry which is preliminary data.</text>
</comment>
<reference evidence="2 3" key="1">
    <citation type="submission" date="2021-01" db="EMBL/GenBank/DDBJ databases">
        <title>Genomic Encyclopedia of Type Strains, Phase IV (KMG-IV): sequencing the most valuable type-strain genomes for metagenomic binning, comparative biology and taxonomic classification.</title>
        <authorList>
            <person name="Goeker M."/>
        </authorList>
    </citation>
    <scope>NUCLEOTIDE SEQUENCE [LARGE SCALE GENOMIC DNA]</scope>
    <source>
        <strain evidence="2 3">DSM 104297</strain>
    </source>
</reference>
<dbReference type="GO" id="GO:0051301">
    <property type="term" value="P:cell division"/>
    <property type="evidence" value="ECO:0007669"/>
    <property type="project" value="UniProtKB-KW"/>
</dbReference>
<keyword evidence="2" id="KW-0131">Cell cycle</keyword>
<accession>A0ABS2QVG8</accession>
<keyword evidence="2" id="KW-0132">Cell division</keyword>
<evidence type="ECO:0000313" key="2">
    <source>
        <dbReference type="EMBL" id="MBM7703268.1"/>
    </source>
</evidence>
<evidence type="ECO:0000256" key="1">
    <source>
        <dbReference type="SAM" id="Coils"/>
    </source>
</evidence>
<keyword evidence="1" id="KW-0175">Coiled coil</keyword>
<protein>
    <submittedName>
        <fullName evidence="2">Cell division FtsZ-interacting protein ZapD</fullName>
    </submittedName>
</protein>
<name>A0ABS2QVG8_9BACI</name>
<dbReference type="InterPro" id="IPR025036">
    <property type="entry name" value="DUF3921"/>
</dbReference>
<keyword evidence="3" id="KW-1185">Reference proteome</keyword>
<evidence type="ECO:0000313" key="3">
    <source>
        <dbReference type="Proteomes" id="UP000809829"/>
    </source>
</evidence>
<proteinExistence type="predicted"/>
<gene>
    <name evidence="2" type="ORF">JOC83_002115</name>
</gene>
<dbReference type="Proteomes" id="UP000809829">
    <property type="component" value="Unassembled WGS sequence"/>
</dbReference>